<dbReference type="SUPFAM" id="SSF143744">
    <property type="entry name" value="GlcG-like"/>
    <property type="match status" value="1"/>
</dbReference>
<dbReference type="Gene3D" id="3.30.450.150">
    <property type="entry name" value="Haem-degrading domain"/>
    <property type="match status" value="1"/>
</dbReference>
<dbReference type="InterPro" id="IPR052517">
    <property type="entry name" value="GlcG_carb_metab_protein"/>
</dbReference>
<dbReference type="InterPro" id="IPR005624">
    <property type="entry name" value="PduO/GlcC-like"/>
</dbReference>
<gene>
    <name evidence="1" type="ORF">ACFSOZ_01370</name>
</gene>
<name>A0ABW4U488_9HYPH</name>
<proteinExistence type="predicted"/>
<dbReference type="InterPro" id="IPR038084">
    <property type="entry name" value="PduO/GlcC-like_sf"/>
</dbReference>
<dbReference type="EMBL" id="JBHUGZ010000001">
    <property type="protein sequence ID" value="MFD1981357.1"/>
    <property type="molecule type" value="Genomic_DNA"/>
</dbReference>
<dbReference type="Proteomes" id="UP001597405">
    <property type="component" value="Unassembled WGS sequence"/>
</dbReference>
<evidence type="ECO:0000313" key="1">
    <source>
        <dbReference type="EMBL" id="MFD1981357.1"/>
    </source>
</evidence>
<comment type="caution">
    <text evidence="1">The sequence shown here is derived from an EMBL/GenBank/DDBJ whole genome shotgun (WGS) entry which is preliminary data.</text>
</comment>
<accession>A0ABW4U488</accession>
<keyword evidence="2" id="KW-1185">Reference proteome</keyword>
<dbReference type="RefSeq" id="WP_379093811.1">
    <property type="nucleotide sequence ID" value="NZ_JBHUGZ010000001.1"/>
</dbReference>
<evidence type="ECO:0000313" key="2">
    <source>
        <dbReference type="Proteomes" id="UP001597405"/>
    </source>
</evidence>
<dbReference type="PANTHER" id="PTHR34309">
    <property type="entry name" value="SLR1406 PROTEIN"/>
    <property type="match status" value="1"/>
</dbReference>
<sequence length="139" mass="13688">MVMFRETISLTHDGALKAVAAGAARAVTMGVPQCLVVVDASGETLASLRMDGARFLSLRTAQAKARTAASINAATGGMAFEAALSAGIASQGAVTNLPGGLPIRFGGRLAGGIGVGSGTGEQDFDVARAALTAIGADVV</sequence>
<dbReference type="Pfam" id="PF03928">
    <property type="entry name" value="HbpS-like"/>
    <property type="match status" value="1"/>
</dbReference>
<dbReference type="PANTHER" id="PTHR34309:SF1">
    <property type="entry name" value="PROTEIN GLCG"/>
    <property type="match status" value="1"/>
</dbReference>
<reference evidence="2" key="1">
    <citation type="journal article" date="2019" name="Int. J. Syst. Evol. Microbiol.">
        <title>The Global Catalogue of Microorganisms (GCM) 10K type strain sequencing project: providing services to taxonomists for standard genome sequencing and annotation.</title>
        <authorList>
            <consortium name="The Broad Institute Genomics Platform"/>
            <consortium name="The Broad Institute Genome Sequencing Center for Infectious Disease"/>
            <person name="Wu L."/>
            <person name="Ma J."/>
        </authorList>
    </citation>
    <scope>NUCLEOTIDE SEQUENCE [LARGE SCALE GENOMIC DNA]</scope>
    <source>
        <strain evidence="2">CGMCC 1.16225</strain>
    </source>
</reference>
<protein>
    <submittedName>
        <fullName evidence="1">Heme-binding protein</fullName>
    </submittedName>
</protein>
<organism evidence="1 2">
    <name type="scientific">Mesorhizobium newzealandense</name>
    <dbReference type="NCBI Taxonomy" id="1300302"/>
    <lineage>
        <taxon>Bacteria</taxon>
        <taxon>Pseudomonadati</taxon>
        <taxon>Pseudomonadota</taxon>
        <taxon>Alphaproteobacteria</taxon>
        <taxon>Hyphomicrobiales</taxon>
        <taxon>Phyllobacteriaceae</taxon>
        <taxon>Mesorhizobium</taxon>
    </lineage>
</organism>